<keyword evidence="2" id="KW-1185">Reference proteome</keyword>
<gene>
    <name evidence="1" type="ORF">RPERSI_LOCUS5410</name>
</gene>
<dbReference type="EMBL" id="CAJVQC010008071">
    <property type="protein sequence ID" value="CAG8587681.1"/>
    <property type="molecule type" value="Genomic_DNA"/>
</dbReference>
<evidence type="ECO:0000313" key="1">
    <source>
        <dbReference type="EMBL" id="CAG8587681.1"/>
    </source>
</evidence>
<protein>
    <submittedName>
        <fullName evidence="1">36221_t:CDS:1</fullName>
    </submittedName>
</protein>
<dbReference type="Proteomes" id="UP000789920">
    <property type="component" value="Unassembled WGS sequence"/>
</dbReference>
<sequence>MLSKKSTSFISIALGLIFVAFILSTFASPLRDASILSNHYHSNHYYPSPTQYYPHKPPSHSKSSVDKYDESKDYKEAHSSVHAYHSDNENKMTESLTEEDIKAFLLDIFVAGSDSSSSTLCCIIYYNCLNPRVKQTLFDEIDSVFPNNFSGTLCITTDHLEDSSIVKQRLMKLLYWANPTIFDLDRFYLKIDFDEFNDNFDNEYEIYINDRDKYSLVIFGGGIKT</sequence>
<proteinExistence type="predicted"/>
<organism evidence="1 2">
    <name type="scientific">Racocetra persica</name>
    <dbReference type="NCBI Taxonomy" id="160502"/>
    <lineage>
        <taxon>Eukaryota</taxon>
        <taxon>Fungi</taxon>
        <taxon>Fungi incertae sedis</taxon>
        <taxon>Mucoromycota</taxon>
        <taxon>Glomeromycotina</taxon>
        <taxon>Glomeromycetes</taxon>
        <taxon>Diversisporales</taxon>
        <taxon>Gigasporaceae</taxon>
        <taxon>Racocetra</taxon>
    </lineage>
</organism>
<name>A0ACA9MJL7_9GLOM</name>
<evidence type="ECO:0000313" key="2">
    <source>
        <dbReference type="Proteomes" id="UP000789920"/>
    </source>
</evidence>
<reference evidence="1" key="1">
    <citation type="submission" date="2021-06" db="EMBL/GenBank/DDBJ databases">
        <authorList>
            <person name="Kallberg Y."/>
            <person name="Tangrot J."/>
            <person name="Rosling A."/>
        </authorList>
    </citation>
    <scope>NUCLEOTIDE SEQUENCE</scope>
    <source>
        <strain evidence="1">MA461A</strain>
    </source>
</reference>
<comment type="caution">
    <text evidence="1">The sequence shown here is derived from an EMBL/GenBank/DDBJ whole genome shotgun (WGS) entry which is preliminary data.</text>
</comment>
<accession>A0ACA9MJL7</accession>
<feature type="non-terminal residue" evidence="1">
    <location>
        <position position="225"/>
    </location>
</feature>